<accession>H2XWP7</accession>
<sequence length="90" mass="9790">MDNYTTRTNPILKCARVALARNYKIFAIQDGGWCASSANARTTYKKYGSSAACAADGEGGQWANQVYEIIVKMVSGQTEIEVASNKQVAY</sequence>
<dbReference type="EMBL" id="EAAA01001531">
    <property type="status" value="NOT_ANNOTATED_CDS"/>
    <property type="molecule type" value="Genomic_DNA"/>
</dbReference>
<proteinExistence type="predicted"/>
<keyword evidence="2" id="KW-1185">Reference proteome</keyword>
<dbReference type="OMA" id="NARTTYK"/>
<dbReference type="Proteomes" id="UP000008144">
    <property type="component" value="Chromosome 2"/>
</dbReference>
<dbReference type="GeneTree" id="ENSGT00940000172528"/>
<evidence type="ECO:0000313" key="2">
    <source>
        <dbReference type="Proteomes" id="UP000008144"/>
    </source>
</evidence>
<organism evidence="1 2">
    <name type="scientific">Ciona intestinalis</name>
    <name type="common">Transparent sea squirt</name>
    <name type="synonym">Ascidia intestinalis</name>
    <dbReference type="NCBI Taxonomy" id="7719"/>
    <lineage>
        <taxon>Eukaryota</taxon>
        <taxon>Metazoa</taxon>
        <taxon>Chordata</taxon>
        <taxon>Tunicata</taxon>
        <taxon>Ascidiacea</taxon>
        <taxon>Phlebobranchia</taxon>
        <taxon>Cionidae</taxon>
        <taxon>Ciona</taxon>
    </lineage>
</organism>
<dbReference type="InParanoid" id="H2XWP7"/>
<dbReference type="PANTHER" id="PTHR47635:SF2">
    <property type="entry name" value="LAMG-LIKE JELLYROLL FOLD DOMAIN-CONTAINING PROTEIN"/>
    <property type="match status" value="1"/>
</dbReference>
<protein>
    <submittedName>
        <fullName evidence="1">Uncharacterized protein</fullName>
    </submittedName>
</protein>
<reference evidence="1" key="3">
    <citation type="submission" date="2025-08" db="UniProtKB">
        <authorList>
            <consortium name="Ensembl"/>
        </authorList>
    </citation>
    <scope>IDENTIFICATION</scope>
</reference>
<reference evidence="1" key="4">
    <citation type="submission" date="2025-09" db="UniProtKB">
        <authorList>
            <consortium name="Ensembl"/>
        </authorList>
    </citation>
    <scope>IDENTIFICATION</scope>
</reference>
<name>H2XWP7_CIOIN</name>
<evidence type="ECO:0000313" key="1">
    <source>
        <dbReference type="Ensembl" id="ENSCINP00000034081.1"/>
    </source>
</evidence>
<dbReference type="Ensembl" id="ENSCINT00000032317.1">
    <property type="protein sequence ID" value="ENSCINP00000034081.1"/>
    <property type="gene ID" value="ENSCING00000018960.1"/>
</dbReference>
<dbReference type="AlphaFoldDB" id="H2XWP7"/>
<dbReference type="PANTHER" id="PTHR47635">
    <property type="entry name" value="CUB DOMAIN-CONTAINING PROTEIN"/>
    <property type="match status" value="1"/>
</dbReference>
<reference evidence="1" key="2">
    <citation type="journal article" date="2008" name="Genome Biol.">
        <title>Improved genome assembly and evidence-based global gene model set for the chordate Ciona intestinalis: new insight into intron and operon populations.</title>
        <authorList>
            <person name="Satou Y."/>
            <person name="Mineta K."/>
            <person name="Ogasawara M."/>
            <person name="Sasakura Y."/>
            <person name="Shoguchi E."/>
            <person name="Ueno K."/>
            <person name="Yamada L."/>
            <person name="Matsumoto J."/>
            <person name="Wasserscheid J."/>
            <person name="Dewar K."/>
            <person name="Wiley G.B."/>
            <person name="Macmil S.L."/>
            <person name="Roe B.A."/>
            <person name="Zeller R.W."/>
            <person name="Hastings K.E."/>
            <person name="Lemaire P."/>
            <person name="Lindquist E."/>
            <person name="Endo T."/>
            <person name="Hotta K."/>
            <person name="Inaba K."/>
        </authorList>
    </citation>
    <scope>NUCLEOTIDE SEQUENCE [LARGE SCALE GENOMIC DNA]</scope>
    <source>
        <strain evidence="1">wild type</strain>
    </source>
</reference>
<reference evidence="2" key="1">
    <citation type="journal article" date="2002" name="Science">
        <title>The draft genome of Ciona intestinalis: insights into chordate and vertebrate origins.</title>
        <authorList>
            <person name="Dehal P."/>
            <person name="Satou Y."/>
            <person name="Campbell R.K."/>
            <person name="Chapman J."/>
            <person name="Degnan B."/>
            <person name="De Tomaso A."/>
            <person name="Davidson B."/>
            <person name="Di Gregorio A."/>
            <person name="Gelpke M."/>
            <person name="Goodstein D.M."/>
            <person name="Harafuji N."/>
            <person name="Hastings K.E."/>
            <person name="Ho I."/>
            <person name="Hotta K."/>
            <person name="Huang W."/>
            <person name="Kawashima T."/>
            <person name="Lemaire P."/>
            <person name="Martinez D."/>
            <person name="Meinertzhagen I.A."/>
            <person name="Necula S."/>
            <person name="Nonaka M."/>
            <person name="Putnam N."/>
            <person name="Rash S."/>
            <person name="Saiga H."/>
            <person name="Satake M."/>
            <person name="Terry A."/>
            <person name="Yamada L."/>
            <person name="Wang H.G."/>
            <person name="Awazu S."/>
            <person name="Azumi K."/>
            <person name="Boore J."/>
            <person name="Branno M."/>
            <person name="Chin-Bow S."/>
            <person name="DeSantis R."/>
            <person name="Doyle S."/>
            <person name="Francino P."/>
            <person name="Keys D.N."/>
            <person name="Haga S."/>
            <person name="Hayashi H."/>
            <person name="Hino K."/>
            <person name="Imai K.S."/>
            <person name="Inaba K."/>
            <person name="Kano S."/>
            <person name="Kobayashi K."/>
            <person name="Kobayashi M."/>
            <person name="Lee B.I."/>
            <person name="Makabe K.W."/>
            <person name="Manohar C."/>
            <person name="Matassi G."/>
            <person name="Medina M."/>
            <person name="Mochizuki Y."/>
            <person name="Mount S."/>
            <person name="Morishita T."/>
            <person name="Miura S."/>
            <person name="Nakayama A."/>
            <person name="Nishizaka S."/>
            <person name="Nomoto H."/>
            <person name="Ohta F."/>
            <person name="Oishi K."/>
            <person name="Rigoutsos I."/>
            <person name="Sano M."/>
            <person name="Sasaki A."/>
            <person name="Sasakura Y."/>
            <person name="Shoguchi E."/>
            <person name="Shin-i T."/>
            <person name="Spagnuolo A."/>
            <person name="Stainier D."/>
            <person name="Suzuki M.M."/>
            <person name="Tassy O."/>
            <person name="Takatori N."/>
            <person name="Tokuoka M."/>
            <person name="Yagi K."/>
            <person name="Yoshizaki F."/>
            <person name="Wada S."/>
            <person name="Zhang C."/>
            <person name="Hyatt P.D."/>
            <person name="Larimer F."/>
            <person name="Detter C."/>
            <person name="Doggett N."/>
            <person name="Glavina T."/>
            <person name="Hawkins T."/>
            <person name="Richardson P."/>
            <person name="Lucas S."/>
            <person name="Kohara Y."/>
            <person name="Levine M."/>
            <person name="Satoh N."/>
            <person name="Rokhsar D.S."/>
        </authorList>
    </citation>
    <scope>NUCLEOTIDE SEQUENCE [LARGE SCALE GENOMIC DNA]</scope>
</reference>
<dbReference type="HOGENOM" id="CLU_2440188_0_0_1"/>